<dbReference type="RefSeq" id="WP_106090072.1">
    <property type="nucleotide sequence ID" value="NZ_PVNL01000057.1"/>
</dbReference>
<dbReference type="AlphaFoldDB" id="A0A2S9YQL5"/>
<feature type="region of interest" description="Disordered" evidence="1">
    <location>
        <begin position="299"/>
        <end position="318"/>
    </location>
</feature>
<feature type="region of interest" description="Disordered" evidence="1">
    <location>
        <begin position="438"/>
        <end position="461"/>
    </location>
</feature>
<reference evidence="2 3" key="1">
    <citation type="submission" date="2018-03" db="EMBL/GenBank/DDBJ databases">
        <title>Draft Genome Sequences of the Obligatory Marine Myxobacteria Enhygromyxa salina SWB007.</title>
        <authorList>
            <person name="Poehlein A."/>
            <person name="Moghaddam J.A."/>
            <person name="Harms H."/>
            <person name="Alanjari M."/>
            <person name="Koenig G.M."/>
            <person name="Daniel R."/>
            <person name="Schaeberle T.F."/>
        </authorList>
    </citation>
    <scope>NUCLEOTIDE SEQUENCE [LARGE SCALE GENOMIC DNA]</scope>
    <source>
        <strain evidence="2 3">SWB007</strain>
    </source>
</reference>
<sequence length="1122" mass="118527">MSAVVAAVAIFGLGCQADDPPDLPNRVLDRPTDVTLVCAVVECDVNDENCVAQPLPLNVCQQETGSCTSDNPHLVGFVANSERNEIAMFTKCSNRLVDLNVEVPGYNFIPAGILPTDLDASDDGCRVISANVGSCDLTLLDAPALAGIALGSADPIDEPSSLVTTLIPTTYDPEQQTRRPLGARPGQVLAVPDSLTQAPGLGPGQTLTGLCDPLVRASAYVSFPTCNLVAEINLQNGEILQSRQFSSDGFGGVTVVDTGVNPTCPLECPAQFEGELPSSVMVDADGPFVQALELSLEVPLPSEDPEPGGTPDGSGYDDADAAIEGQRLFVGGLGSDILFEIPIGDSGQWQPTTNQLALSDAGGIKGIRVSPAVNASIDAQGSPFSQFLYIVAGDGSTRVVGRELPAAEDSIGIECETQLDPSIVPKAAAVACVGVTQSPNEGQPAERRGFSRGPGIRPGRGEEVTDWMFRKAYTGVPNSGPSTEPGTVAVGVTSGGFAVYAMINQERANGETEAADLGVNDPASIMEVRLFAHSLWPQPTQDPSAQLPVVQDDEPGRAIANGSGITRQLAPTLRRIDAYYADDEDRFTRLDVGGDLDRLGAGDEPLYDKAVPRVVVHDYRSWGNSGSQVWSLEWEGTIPATSSSTGRVDCEGASSSDGTCAAPEARILDSSADFCDNGVLAGDKLVIVGCTDDDDCGDGRRCLLESDTAANSRGICVSADAYTKSLAKLRETCGEFISDPCGEAHREYTITRAYQDELWIEPMGQPRISYLRARTPEDACPANSVSMANGDCACLAGFSEAACGVTSELECCPEPSLLLSGQAPVAEFEDQFVCTAQQPDGGCAADDECSEGICVDSRCRRPCEGDECTLRPLPGPACFGEFVRYQVALQDAFRVTGPGVGFLPDLVEAVELDDQPGVFECRPTVNADISRLLTSRLPLPPSDSPDDLDWLAIPTCADDQSVQPSSANPCRIVSPRAATAFHQFVYEGFPVSALRFSNPVFSIVLDLSALETLSADVPSLATATWEDAIWPAEAARFRRSRIPRGYRVEWRLGTGYGAFADQLTLEARPVTYPIRIVPGPQSNVAYIVDGSGPGTTSSIRGQVVRVTLGDLIDADQAFIGVR</sequence>
<dbReference type="EMBL" id="PVNL01000057">
    <property type="protein sequence ID" value="PRQ07368.1"/>
    <property type="molecule type" value="Genomic_DNA"/>
</dbReference>
<evidence type="ECO:0000313" key="3">
    <source>
        <dbReference type="Proteomes" id="UP000238823"/>
    </source>
</evidence>
<evidence type="ECO:0000256" key="1">
    <source>
        <dbReference type="SAM" id="MobiDB-lite"/>
    </source>
</evidence>
<dbReference type="OrthoDB" id="5485170at2"/>
<proteinExistence type="predicted"/>
<gene>
    <name evidence="2" type="ORF">ENSA7_30800</name>
</gene>
<organism evidence="2 3">
    <name type="scientific">Enhygromyxa salina</name>
    <dbReference type="NCBI Taxonomy" id="215803"/>
    <lineage>
        <taxon>Bacteria</taxon>
        <taxon>Pseudomonadati</taxon>
        <taxon>Myxococcota</taxon>
        <taxon>Polyangia</taxon>
        <taxon>Nannocystales</taxon>
        <taxon>Nannocystaceae</taxon>
        <taxon>Enhygromyxa</taxon>
    </lineage>
</organism>
<accession>A0A2S9YQL5</accession>
<protein>
    <submittedName>
        <fullName evidence="2">Uncharacterized protein</fullName>
    </submittedName>
</protein>
<evidence type="ECO:0000313" key="2">
    <source>
        <dbReference type="EMBL" id="PRQ07368.1"/>
    </source>
</evidence>
<name>A0A2S9YQL5_9BACT</name>
<comment type="caution">
    <text evidence="2">The sequence shown here is derived from an EMBL/GenBank/DDBJ whole genome shotgun (WGS) entry which is preliminary data.</text>
</comment>
<dbReference type="Proteomes" id="UP000238823">
    <property type="component" value="Unassembled WGS sequence"/>
</dbReference>